<feature type="domain" description="HTH merR-type" evidence="4">
    <location>
        <begin position="32"/>
        <end position="100"/>
    </location>
</feature>
<dbReference type="InterPro" id="IPR047057">
    <property type="entry name" value="MerR_fam"/>
</dbReference>
<dbReference type="Gene3D" id="1.10.1660.10">
    <property type="match status" value="1"/>
</dbReference>
<dbReference type="PANTHER" id="PTHR30204:SF94">
    <property type="entry name" value="HEAVY METAL-DEPENDENT TRANSCRIPTIONAL REGULATOR HI_0293-RELATED"/>
    <property type="match status" value="1"/>
</dbReference>
<dbReference type="InterPro" id="IPR000551">
    <property type="entry name" value="MerR-type_HTH_dom"/>
</dbReference>
<proteinExistence type="predicted"/>
<dbReference type="InterPro" id="IPR015358">
    <property type="entry name" value="Tscrpt_reg_MerR_DNA-bd"/>
</dbReference>
<dbReference type="SMART" id="SM00422">
    <property type="entry name" value="HTH_MERR"/>
    <property type="match status" value="1"/>
</dbReference>
<gene>
    <name evidence="5" type="ORF">GCM10007935_27730</name>
</gene>
<dbReference type="PROSITE" id="PS50937">
    <property type="entry name" value="HTH_MERR_2"/>
    <property type="match status" value="1"/>
</dbReference>
<reference evidence="6" key="1">
    <citation type="journal article" date="2019" name="Int. J. Syst. Evol. Microbiol.">
        <title>The Global Catalogue of Microorganisms (GCM) 10K type strain sequencing project: providing services to taxonomists for standard genome sequencing and annotation.</title>
        <authorList>
            <consortium name="The Broad Institute Genomics Platform"/>
            <consortium name="The Broad Institute Genome Sequencing Center for Infectious Disease"/>
            <person name="Wu L."/>
            <person name="Ma J."/>
        </authorList>
    </citation>
    <scope>NUCLEOTIDE SEQUENCE [LARGE SCALE GENOMIC DNA]</scope>
    <source>
        <strain evidence="6">NBRC 109341</strain>
    </source>
</reference>
<keyword evidence="2" id="KW-0238">DNA-binding</keyword>
<dbReference type="Proteomes" id="UP001156903">
    <property type="component" value="Unassembled WGS sequence"/>
</dbReference>
<evidence type="ECO:0000256" key="3">
    <source>
        <dbReference type="ARBA" id="ARBA00023163"/>
    </source>
</evidence>
<comment type="caution">
    <text evidence="5">The sequence shown here is derived from an EMBL/GenBank/DDBJ whole genome shotgun (WGS) entry which is preliminary data.</text>
</comment>
<name>A0ABQ6C6U7_9BURK</name>
<evidence type="ECO:0000259" key="4">
    <source>
        <dbReference type="PROSITE" id="PS50937"/>
    </source>
</evidence>
<keyword evidence="1" id="KW-0805">Transcription regulation</keyword>
<evidence type="ECO:0000256" key="2">
    <source>
        <dbReference type="ARBA" id="ARBA00023125"/>
    </source>
</evidence>
<sequence length="170" mass="19331">MVSIGVIGVSGNPREHRGYESSHSAKGVRLWAMKISELARLSGVSVHRLRRYEALGMLPAARSPSGHREFASGAVREAIFIAMSRDLGFSLERVAQMLPRYRAGTLSFDDMKAFMEERIAEVDAVLAEQRALRRRLVQHVRWLMRRKASFAQRAAARNPFILAERSKRRR</sequence>
<dbReference type="Pfam" id="PF09278">
    <property type="entry name" value="MerR-DNA-bind"/>
    <property type="match status" value="1"/>
</dbReference>
<protein>
    <recommendedName>
        <fullName evidence="4">HTH merR-type domain-containing protein</fullName>
    </recommendedName>
</protein>
<dbReference type="PRINTS" id="PR00040">
    <property type="entry name" value="HTHMERR"/>
</dbReference>
<evidence type="ECO:0000313" key="6">
    <source>
        <dbReference type="Proteomes" id="UP001156903"/>
    </source>
</evidence>
<dbReference type="PANTHER" id="PTHR30204">
    <property type="entry name" value="REDOX-CYCLING DRUG-SENSING TRANSCRIPTIONAL ACTIVATOR SOXR"/>
    <property type="match status" value="1"/>
</dbReference>
<dbReference type="EMBL" id="BSPB01000024">
    <property type="protein sequence ID" value="GLS15338.1"/>
    <property type="molecule type" value="Genomic_DNA"/>
</dbReference>
<dbReference type="Pfam" id="PF00376">
    <property type="entry name" value="MerR"/>
    <property type="match status" value="1"/>
</dbReference>
<accession>A0ABQ6C6U7</accession>
<organism evidence="5 6">
    <name type="scientific">Hydrogenophaga electricum</name>
    <dbReference type="NCBI Taxonomy" id="1230953"/>
    <lineage>
        <taxon>Bacteria</taxon>
        <taxon>Pseudomonadati</taxon>
        <taxon>Pseudomonadota</taxon>
        <taxon>Betaproteobacteria</taxon>
        <taxon>Burkholderiales</taxon>
        <taxon>Comamonadaceae</taxon>
        <taxon>Hydrogenophaga</taxon>
    </lineage>
</organism>
<dbReference type="InterPro" id="IPR009061">
    <property type="entry name" value="DNA-bd_dom_put_sf"/>
</dbReference>
<keyword evidence="3" id="KW-0804">Transcription</keyword>
<evidence type="ECO:0000256" key="1">
    <source>
        <dbReference type="ARBA" id="ARBA00023015"/>
    </source>
</evidence>
<evidence type="ECO:0000313" key="5">
    <source>
        <dbReference type="EMBL" id="GLS15338.1"/>
    </source>
</evidence>
<dbReference type="PROSITE" id="PS00552">
    <property type="entry name" value="HTH_MERR_1"/>
    <property type="match status" value="1"/>
</dbReference>
<dbReference type="SUPFAM" id="SSF46955">
    <property type="entry name" value="Putative DNA-binding domain"/>
    <property type="match status" value="1"/>
</dbReference>
<keyword evidence="6" id="KW-1185">Reference proteome</keyword>